<sequence length="109" mass="12640">MTKQELLSTPAFKNARDDAFIYFVGKLHSIYRARTVYFTAPKREFQTSDRLRLGLFGPPITKGRLMANLSFRHTMPHKTICVMFPDYWYDLGDCNVEIDSNGDIVITEK</sequence>
<name>A0A8S5UQL7_9CAUD</name>
<proteinExistence type="predicted"/>
<evidence type="ECO:0000313" key="1">
    <source>
        <dbReference type="EMBL" id="DAF96670.1"/>
    </source>
</evidence>
<protein>
    <submittedName>
        <fullName evidence="1">Uncharacterized protein</fullName>
    </submittedName>
</protein>
<reference evidence="1" key="1">
    <citation type="journal article" date="2021" name="Proc. Natl. Acad. Sci. U.S.A.">
        <title>A Catalog of Tens of Thousands of Viruses from Human Metagenomes Reveals Hidden Associations with Chronic Diseases.</title>
        <authorList>
            <person name="Tisza M.J."/>
            <person name="Buck C.B."/>
        </authorList>
    </citation>
    <scope>NUCLEOTIDE SEQUENCE</scope>
    <source>
        <strain evidence="1">CtfrT39</strain>
    </source>
</reference>
<accession>A0A8S5UQL7</accession>
<dbReference type="EMBL" id="BK016120">
    <property type="protein sequence ID" value="DAF96670.1"/>
    <property type="molecule type" value="Genomic_DNA"/>
</dbReference>
<organism evidence="1">
    <name type="scientific">Siphoviridae sp. ctfrT39</name>
    <dbReference type="NCBI Taxonomy" id="2825598"/>
    <lineage>
        <taxon>Viruses</taxon>
        <taxon>Duplodnaviria</taxon>
        <taxon>Heunggongvirae</taxon>
        <taxon>Uroviricota</taxon>
        <taxon>Caudoviricetes</taxon>
    </lineage>
</organism>